<keyword evidence="8 13" id="KW-0133">Cell shape</keyword>
<dbReference type="EMBL" id="BAABFC010000001">
    <property type="protein sequence ID" value="GAA4493898.1"/>
    <property type="molecule type" value="Genomic_DNA"/>
</dbReference>
<dbReference type="EC" id="2.4.99.28" evidence="13"/>
<evidence type="ECO:0000256" key="13">
    <source>
        <dbReference type="HAMAP-Rule" id="MF_00766"/>
    </source>
</evidence>
<evidence type="ECO:0000256" key="5">
    <source>
        <dbReference type="ARBA" id="ARBA00022676"/>
    </source>
</evidence>
<comment type="catalytic activity">
    <reaction evidence="13">
        <text>[GlcNAc-(1-&gt;4)-Mur2Ac(oyl-L-Ala-gamma-D-Glu-L-Lys-D-Ala-D-Ala)](n)-di-trans,octa-cis-undecaprenyl diphosphate + beta-D-GlcNAc-(1-&gt;4)-Mur2Ac(oyl-L-Ala-gamma-D-Glu-L-Lys-D-Ala-D-Ala)-di-trans,octa-cis-undecaprenyl diphosphate = [GlcNAc-(1-&gt;4)-Mur2Ac(oyl-L-Ala-gamma-D-Glu-L-Lys-D-Ala-D-Ala)](n+1)-di-trans,octa-cis-undecaprenyl diphosphate + di-trans,octa-cis-undecaprenyl diphosphate + H(+)</text>
        <dbReference type="Rhea" id="RHEA:23708"/>
        <dbReference type="Rhea" id="RHEA-COMP:9602"/>
        <dbReference type="Rhea" id="RHEA-COMP:9603"/>
        <dbReference type="ChEBI" id="CHEBI:15378"/>
        <dbReference type="ChEBI" id="CHEBI:58405"/>
        <dbReference type="ChEBI" id="CHEBI:60033"/>
        <dbReference type="ChEBI" id="CHEBI:78435"/>
        <dbReference type="EC" id="2.4.99.28"/>
    </reaction>
</comment>
<dbReference type="InterPro" id="IPR023346">
    <property type="entry name" value="Lysozyme-like_dom_sf"/>
</dbReference>
<keyword evidence="11 13" id="KW-0472">Membrane</keyword>
<keyword evidence="4 13" id="KW-0997">Cell inner membrane</keyword>
<keyword evidence="12 13" id="KW-0961">Cell wall biogenesis/degradation</keyword>
<evidence type="ECO:0000256" key="6">
    <source>
        <dbReference type="ARBA" id="ARBA00022679"/>
    </source>
</evidence>
<evidence type="ECO:0000313" key="16">
    <source>
        <dbReference type="Proteomes" id="UP001501321"/>
    </source>
</evidence>
<dbReference type="Gene3D" id="1.10.3810.10">
    <property type="entry name" value="Biosynthetic peptidoglycan transglycosylase-like"/>
    <property type="match status" value="1"/>
</dbReference>
<dbReference type="PANTHER" id="PTHR32282">
    <property type="entry name" value="BINDING PROTEIN TRANSPEPTIDASE, PUTATIVE-RELATED"/>
    <property type="match status" value="1"/>
</dbReference>
<evidence type="ECO:0000256" key="7">
    <source>
        <dbReference type="ARBA" id="ARBA00022692"/>
    </source>
</evidence>
<evidence type="ECO:0000256" key="9">
    <source>
        <dbReference type="ARBA" id="ARBA00022984"/>
    </source>
</evidence>
<name>A0ABP8PX42_9GAMM</name>
<organism evidence="15 16">
    <name type="scientific">Pseudaeromonas paramecii</name>
    <dbReference type="NCBI Taxonomy" id="2138166"/>
    <lineage>
        <taxon>Bacteria</taxon>
        <taxon>Pseudomonadati</taxon>
        <taxon>Pseudomonadota</taxon>
        <taxon>Gammaproteobacteria</taxon>
        <taxon>Aeromonadales</taxon>
        <taxon>Aeromonadaceae</taxon>
        <taxon>Pseudaeromonas</taxon>
    </lineage>
</organism>
<keyword evidence="3 13" id="KW-1003">Cell membrane</keyword>
<dbReference type="Pfam" id="PF00912">
    <property type="entry name" value="Transgly"/>
    <property type="match status" value="1"/>
</dbReference>
<evidence type="ECO:0000256" key="11">
    <source>
        <dbReference type="ARBA" id="ARBA00023136"/>
    </source>
</evidence>
<accession>A0ABP8PX42</accession>
<keyword evidence="10 13" id="KW-1133">Transmembrane helix</keyword>
<dbReference type="HAMAP" id="MF_00766">
    <property type="entry name" value="PGT_MtgA"/>
    <property type="match status" value="1"/>
</dbReference>
<reference evidence="16" key="1">
    <citation type="journal article" date="2019" name="Int. J. Syst. Evol. Microbiol.">
        <title>The Global Catalogue of Microorganisms (GCM) 10K type strain sequencing project: providing services to taxonomists for standard genome sequencing and annotation.</title>
        <authorList>
            <consortium name="The Broad Institute Genomics Platform"/>
            <consortium name="The Broad Institute Genome Sequencing Center for Infectious Disease"/>
            <person name="Wu L."/>
            <person name="Ma J."/>
        </authorList>
    </citation>
    <scope>NUCLEOTIDE SEQUENCE [LARGE SCALE GENOMIC DNA]</scope>
    <source>
        <strain evidence="16">JCM 32226</strain>
    </source>
</reference>
<evidence type="ECO:0000256" key="2">
    <source>
        <dbReference type="ARBA" id="ARBA00004752"/>
    </source>
</evidence>
<evidence type="ECO:0000256" key="1">
    <source>
        <dbReference type="ARBA" id="ARBA00004370"/>
    </source>
</evidence>
<dbReference type="PANTHER" id="PTHR32282:SF27">
    <property type="entry name" value="PENICILLIN-BINDING PROTEIN 1A"/>
    <property type="match status" value="1"/>
</dbReference>
<keyword evidence="9 13" id="KW-0573">Peptidoglycan synthesis</keyword>
<dbReference type="InterPro" id="IPR036950">
    <property type="entry name" value="PBP_transglycosylase"/>
</dbReference>
<gene>
    <name evidence="13 15" type="primary">mtgA</name>
    <name evidence="15" type="ORF">GCM10023095_04810</name>
</gene>
<evidence type="ECO:0000256" key="10">
    <source>
        <dbReference type="ARBA" id="ARBA00022989"/>
    </source>
</evidence>
<comment type="function">
    <text evidence="13">Peptidoglycan polymerase that catalyzes glycan chain elongation from lipid-linked precursors.</text>
</comment>
<keyword evidence="5 13" id="KW-0328">Glycosyltransferase</keyword>
<dbReference type="RefSeq" id="WP_345009686.1">
    <property type="nucleotide sequence ID" value="NZ_BAABFC010000001.1"/>
</dbReference>
<keyword evidence="7 13" id="KW-0812">Transmembrane</keyword>
<sequence length="247" mass="28906">MRFLHYLLHELPRAWRRASWPVRLRRVLLGLLLLWLLWLSWVFVQLCWYRSHAPGSTAFMQEQLSVLQETQPKARLRQQWLPYGQIDRDLKRALLVAEDSGFMDHHGFDWEGIQVAWRKNLAKGRIVAGGSTISQQLAKNLFLSSARTPWRKLNETLITLMLEAVLSKQRILEIYLNVIEWGQGVFGAEAAARHYFGRSARSLSASQAAYLAAMVTRPRYYEQHRHHAALLRKQRILLARLYQVRIP</sequence>
<dbReference type="InterPro" id="IPR001264">
    <property type="entry name" value="Glyco_trans_51"/>
</dbReference>
<feature type="domain" description="Glycosyl transferase family 51" evidence="14">
    <location>
        <begin position="73"/>
        <end position="241"/>
    </location>
</feature>
<keyword evidence="6 13" id="KW-0808">Transferase</keyword>
<comment type="subcellular location">
    <subcellularLocation>
        <location evidence="13">Cell inner membrane</location>
        <topology evidence="13">Single-pass membrane protein</topology>
    </subcellularLocation>
    <subcellularLocation>
        <location evidence="1">Membrane</location>
    </subcellularLocation>
</comment>
<keyword evidence="16" id="KW-1185">Reference proteome</keyword>
<protein>
    <recommendedName>
        <fullName evidence="13">Biosynthetic peptidoglycan transglycosylase</fullName>
        <ecNumber evidence="13">2.4.99.28</ecNumber>
    </recommendedName>
    <alternativeName>
        <fullName evidence="13">Glycan polymerase</fullName>
    </alternativeName>
    <alternativeName>
        <fullName evidence="13">Peptidoglycan glycosyltransferase MtgA</fullName>
        <shortName evidence="13">PGT</shortName>
    </alternativeName>
</protein>
<dbReference type="SUPFAM" id="SSF53955">
    <property type="entry name" value="Lysozyme-like"/>
    <property type="match status" value="1"/>
</dbReference>
<comment type="pathway">
    <text evidence="2 13">Cell wall biogenesis; peptidoglycan biosynthesis.</text>
</comment>
<evidence type="ECO:0000259" key="14">
    <source>
        <dbReference type="Pfam" id="PF00912"/>
    </source>
</evidence>
<evidence type="ECO:0000256" key="8">
    <source>
        <dbReference type="ARBA" id="ARBA00022960"/>
    </source>
</evidence>
<comment type="caution">
    <text evidence="15">The sequence shown here is derived from an EMBL/GenBank/DDBJ whole genome shotgun (WGS) entry which is preliminary data.</text>
</comment>
<evidence type="ECO:0000256" key="12">
    <source>
        <dbReference type="ARBA" id="ARBA00023316"/>
    </source>
</evidence>
<evidence type="ECO:0000256" key="3">
    <source>
        <dbReference type="ARBA" id="ARBA00022475"/>
    </source>
</evidence>
<comment type="similarity">
    <text evidence="13">Belongs to the glycosyltransferase 51 family.</text>
</comment>
<dbReference type="NCBIfam" id="TIGR02070">
    <property type="entry name" value="mono_pep_trsgly"/>
    <property type="match status" value="1"/>
</dbReference>
<evidence type="ECO:0000256" key="4">
    <source>
        <dbReference type="ARBA" id="ARBA00022519"/>
    </source>
</evidence>
<proteinExistence type="inferred from homology"/>
<evidence type="ECO:0000313" key="15">
    <source>
        <dbReference type="EMBL" id="GAA4493898.1"/>
    </source>
</evidence>
<dbReference type="InterPro" id="IPR011812">
    <property type="entry name" value="Pep_trsgly"/>
</dbReference>
<dbReference type="InterPro" id="IPR050396">
    <property type="entry name" value="Glycosyltr_51/Transpeptidase"/>
</dbReference>
<dbReference type="Proteomes" id="UP001501321">
    <property type="component" value="Unassembled WGS sequence"/>
</dbReference>